<dbReference type="PANTHER" id="PTHR22870:SF408">
    <property type="entry name" value="OS09G0560450 PROTEIN"/>
    <property type="match status" value="1"/>
</dbReference>
<feature type="repeat" description="RCC1" evidence="2">
    <location>
        <begin position="882"/>
        <end position="932"/>
    </location>
</feature>
<dbReference type="Pfam" id="PF00415">
    <property type="entry name" value="RCC1"/>
    <property type="match status" value="1"/>
</dbReference>
<name>A0A9P0EDU0_NEZVI</name>
<gene>
    <name evidence="4" type="ORF">NEZAVI_LOCUS3812</name>
</gene>
<dbReference type="SUPFAM" id="SSF50985">
    <property type="entry name" value="RCC1/BLIP-II"/>
    <property type="match status" value="2"/>
</dbReference>
<dbReference type="Proteomes" id="UP001152798">
    <property type="component" value="Chromosome 2"/>
</dbReference>
<dbReference type="Gene3D" id="2.130.10.30">
    <property type="entry name" value="Regulator of chromosome condensation 1/beta-lactamase-inhibitor protein II"/>
    <property type="match status" value="2"/>
</dbReference>
<accession>A0A9P0EDU0</accession>
<evidence type="ECO:0000313" key="4">
    <source>
        <dbReference type="EMBL" id="CAH1393094.1"/>
    </source>
</evidence>
<evidence type="ECO:0000313" key="5">
    <source>
        <dbReference type="Proteomes" id="UP001152798"/>
    </source>
</evidence>
<sequence length="1348" mass="153007">MMKLLDNYFDLTCLVTVKDLLFATSTQCENLEIIVFVIRNGDIVLHGSHLNQHHPVVRWLPWYDDIKKKICAITLEPKDAEWALVACYDGSLYLVPILSLLGMNNKENSEYSKWLKHDITQINSPLINETGFVPCSVAWLTHTEITAEDRHIGILGSTSGHIIVFTLLTADILFKTKVEGRIKLIEVCDAVQQVYIIITNEHGFQWRIILDPVEKENKQDTTLNSREDHVDSIELKHITTEKDIRHWKMKFKQRFKKPAVNFSVECSKEETIPCETPFQLNVKLQSVIKTLLTVHNSCLSAKYPSRIVTIEDFSSHVTTVHKLPDDFGFLILTKSFIIFTNKLLNTIKIVSRKLSVCKEETNIDLLNAEFIQESLLEEYALKENERILKMFCVDYSKDKFVIITNQAFYRLKLKIDPHKLVLKNLLAKENIQYAEKLSLIFNLDLQKLICEAGDIQLSKGFVKEAIHLYNLTRFGGTHLILMLAVLGLMPELFDALRTCQYAQSYKLHFMNLKLLVFLHQMLTNYSARLHNMFRELLLQSGYDEALAVSVLTQAGLCEELLYLTKKKGLHPITMSVVMHFARHNHSMNISSLSGFWYLISDRSFCDTLLVKPNFVLYHQKLLLSSLPSLNKDILLNLEALYNPFSVSLRSWITNLVQGDVPLQVWIQTYILICTYLSLKENKINIDTISKISLGQEWKFINLKLGVHENKISAGFNHAAVVIDGNAYAWGCTSFSCLGNGPTNRSVSGPAFIETFFNIGVRVFSISCGRNHTLAITDNGVYSWGNNKYGQLGKAQVVQSSYPSLIEALMDYNIIQIVAGQYHSVALDDKERVLTWGWGVHGQLGHGNIEDCLTPKVVMSLMNEGIQCCDAGQAHTLFLSKNGTVWACGSNTFGQLGTGRNKKSSVPLKICSLTEKIRFISSGYFHNFAVTFNNQIFSWGSSPNLLRTAAHSAKRKMKASVEEKKEPTSVDDAIDFLVPKIVDTSLIDGNIVKVVAGSEHNVVLTDTGNLYTWGRNMDGQLGIKTSSITERRTQNILSPTPISFDIQIMDVACGYDFTICVDSKKKVWSWGANHYSTGNQNALASLEGEIVIVNNKNRVIKFPHHTSNVQPLPTLLEIPIEEELKRKDLKPIIPSILQSNNWRYRMHYAIETLEKHYFSPTFLKQCVDVGEYDASAKLYQVSGSLSTSLMSILQSLKDGYKSDSFIKSIVSYYISVAVNDNDKLQDLLIDVVNFWIQNGLPISHLEDVFYTFWKSTAVHFSKLFFRVDSKYSYFNANFSTKFKLKVMESMIAEKGNYVECILEDCSNVNDVLTALEKVDDYVDITLDDQSTKTITFENYSEFSYHNMSS</sequence>
<dbReference type="InterPro" id="IPR009091">
    <property type="entry name" value="RCC1/BLIP-II"/>
</dbReference>
<dbReference type="EMBL" id="OV725078">
    <property type="protein sequence ID" value="CAH1393094.1"/>
    <property type="molecule type" value="Genomic_DNA"/>
</dbReference>
<feature type="repeat" description="RCC1" evidence="2">
    <location>
        <begin position="1007"/>
        <end position="1063"/>
    </location>
</feature>
<dbReference type="Pfam" id="PF25390">
    <property type="entry name" value="WD40_RLD"/>
    <property type="match status" value="1"/>
</dbReference>
<dbReference type="InterPro" id="IPR058923">
    <property type="entry name" value="RCC1-like_dom"/>
</dbReference>
<proteinExistence type="predicted"/>
<dbReference type="PANTHER" id="PTHR22870">
    <property type="entry name" value="REGULATOR OF CHROMOSOME CONDENSATION"/>
    <property type="match status" value="1"/>
</dbReference>
<dbReference type="InterPro" id="IPR000408">
    <property type="entry name" value="Reg_chr_condens"/>
</dbReference>
<evidence type="ECO:0000256" key="2">
    <source>
        <dbReference type="PROSITE-ProRule" id="PRU00235"/>
    </source>
</evidence>
<feature type="domain" description="RCC1-like" evidence="3">
    <location>
        <begin position="709"/>
        <end position="943"/>
    </location>
</feature>
<feature type="repeat" description="RCC1" evidence="2">
    <location>
        <begin position="724"/>
        <end position="778"/>
    </location>
</feature>
<dbReference type="InterPro" id="IPR051210">
    <property type="entry name" value="Ub_ligase/GEF_domain"/>
</dbReference>
<evidence type="ECO:0000256" key="1">
    <source>
        <dbReference type="ARBA" id="ARBA00022737"/>
    </source>
</evidence>
<feature type="repeat" description="RCC1" evidence="2">
    <location>
        <begin position="933"/>
        <end position="1006"/>
    </location>
</feature>
<protein>
    <recommendedName>
        <fullName evidence="3">RCC1-like domain-containing protein</fullName>
    </recommendedName>
</protein>
<reference evidence="4" key="1">
    <citation type="submission" date="2022-01" db="EMBL/GenBank/DDBJ databases">
        <authorList>
            <person name="King R."/>
        </authorList>
    </citation>
    <scope>NUCLEOTIDE SEQUENCE</scope>
</reference>
<evidence type="ECO:0000259" key="3">
    <source>
        <dbReference type="Pfam" id="PF25390"/>
    </source>
</evidence>
<feature type="repeat" description="RCC1" evidence="2">
    <location>
        <begin position="778"/>
        <end position="829"/>
    </location>
</feature>
<keyword evidence="1" id="KW-0677">Repeat</keyword>
<dbReference type="PROSITE" id="PS00626">
    <property type="entry name" value="RCC1_2"/>
    <property type="match status" value="1"/>
</dbReference>
<dbReference type="OrthoDB" id="16281at2759"/>
<keyword evidence="5" id="KW-1185">Reference proteome</keyword>
<dbReference type="PROSITE" id="PS50012">
    <property type="entry name" value="RCC1_3"/>
    <property type="match status" value="6"/>
</dbReference>
<feature type="repeat" description="RCC1" evidence="2">
    <location>
        <begin position="830"/>
        <end position="881"/>
    </location>
</feature>
<organism evidence="4 5">
    <name type="scientific">Nezara viridula</name>
    <name type="common">Southern green stink bug</name>
    <name type="synonym">Cimex viridulus</name>
    <dbReference type="NCBI Taxonomy" id="85310"/>
    <lineage>
        <taxon>Eukaryota</taxon>
        <taxon>Metazoa</taxon>
        <taxon>Ecdysozoa</taxon>
        <taxon>Arthropoda</taxon>
        <taxon>Hexapoda</taxon>
        <taxon>Insecta</taxon>
        <taxon>Pterygota</taxon>
        <taxon>Neoptera</taxon>
        <taxon>Paraneoptera</taxon>
        <taxon>Hemiptera</taxon>
        <taxon>Heteroptera</taxon>
        <taxon>Panheteroptera</taxon>
        <taxon>Pentatomomorpha</taxon>
        <taxon>Pentatomoidea</taxon>
        <taxon>Pentatomidae</taxon>
        <taxon>Pentatominae</taxon>
        <taxon>Nezara</taxon>
    </lineage>
</organism>
<dbReference type="PRINTS" id="PR00633">
    <property type="entry name" value="RCCNDNSATION"/>
</dbReference>